<evidence type="ECO:0000313" key="2">
    <source>
        <dbReference type="EMBL" id="AFX93584.1"/>
    </source>
</evidence>
<evidence type="ECO:0000313" key="3">
    <source>
        <dbReference type="Proteomes" id="UP000010363"/>
    </source>
</evidence>
<gene>
    <name evidence="2" type="ORF">MAM_116</name>
</gene>
<reference evidence="2 3" key="1">
    <citation type="journal article" date="2012" name="J. Virol.">
        <title>Complete Genome Sequence of Serratia plymuthica Bacteriophage MAM1.</title>
        <authorList>
            <person name="Matilla M.A."/>
            <person name="Salmond G.P."/>
        </authorList>
    </citation>
    <scope>NUCLEOTIDE SEQUENCE [LARGE SCALE GENOMIC DNA]</scope>
</reference>
<feature type="region of interest" description="Disordered" evidence="1">
    <location>
        <begin position="175"/>
        <end position="200"/>
    </location>
</feature>
<organism evidence="2 3">
    <name type="scientific">Serratia phage phiMAM1</name>
    <dbReference type="NCBI Taxonomy" id="1262513"/>
    <lineage>
        <taxon>Viruses</taxon>
        <taxon>Duplodnaviria</taxon>
        <taxon>Heunggongvirae</taxon>
        <taxon>Uroviricota</taxon>
        <taxon>Caudoviricetes</taxon>
        <taxon>Pantevenvirales</taxon>
        <taxon>Ackermannviridae</taxon>
        <taxon>Miltonvirus</taxon>
        <taxon>Miltonvirus MAM1</taxon>
    </lineage>
</organism>
<protein>
    <submittedName>
        <fullName evidence="2">Uncharacterized protein</fullName>
    </submittedName>
</protein>
<accession>K7YGX7</accession>
<dbReference type="Proteomes" id="UP000010363">
    <property type="component" value="Segment"/>
</dbReference>
<sequence length="659" mass="72156">MNITPFNTFLESSKEKEVISEAFNSDPYELTFGKKGAGDVFFTFIDEDGKEFRIQFYTPAGLGKNVRQVFIGQKKGSVYPDAQQRFKNPMKVIATMIEATKQFLQTPIGKSIDGFAINFSRKALERGLTLLPKIIRMSDLKQKVNVMDLTYSPDPSRGYVWVIKKGKKPEAVFDGPKMKGVTWDNPDKVGDAPPEPSVGNTDWNISVMAKSNSIESTSVKVNGNDVILGSKDVAISVRDGAMATAAKGQTIAQVTIFDKQFVGRGSVGVARSAKDRQGMAWELKSNGKIVALVEFGVGAVLQSNDDKVTDAKWEALVAALEKTYFKGTVKTLGNSAMGTSIGQIVKDGIKIVVGMIRGSESVSINFDAYGPDNKQITLPLTARRFVDVDVNKPDTLTGVVNLATDVILEIANRDPNVVKAKEGSASKEMTQTQWRSLQKALFSMEGMTGVTSTTSATANFYIPEGRVRISMLRGVKSTDDPVTITITAVVDGVDMNAPAIIRDIDFTKPSQLPRLIKPVIDVKLDEIRKMSASKNKKTTTIDLSEYAVTVKGAAPKMRGVEWQVYTADNGQTLRVEYDITFRRNTRVGAMSEYRQQVNRCNDYLRDTFAAAKKAGFNPQQPILMTMDAAKDGDEVAERNEGSAYSEYEQAIGGSLTITK</sequence>
<dbReference type="KEGG" id="vg:14444764"/>
<dbReference type="GeneID" id="14444764"/>
<dbReference type="RefSeq" id="YP_007349095.1">
    <property type="nucleotide sequence ID" value="NC_020083.1"/>
</dbReference>
<proteinExistence type="predicted"/>
<evidence type="ECO:0000256" key="1">
    <source>
        <dbReference type="SAM" id="MobiDB-lite"/>
    </source>
</evidence>
<keyword evidence="3" id="KW-1185">Reference proteome</keyword>
<dbReference type="OrthoDB" id="694at10239"/>
<dbReference type="EMBL" id="JX878496">
    <property type="protein sequence ID" value="AFX93584.1"/>
    <property type="molecule type" value="Genomic_DNA"/>
</dbReference>
<name>K7YGX7_9CAUD</name>